<sequence>MEKLPSGNRCFQDKSLKIVSNLMRSQSETRLPTLFAIRHVKDAGHASFAAPHLAPQSQDTDSSADHPQTEALLYTDEAKGISWRIDPGEKPGAAVGETDLIGTSQPPELPKDELLNPHCADLITSLAHWSVQLDHRESELDQREFELNRRSRFLRQNKA</sequence>
<name>A0ABT7PJT9_9BACT</name>
<organism evidence="2 3">
    <name type="scientific">Roseiconus lacunae</name>
    <dbReference type="NCBI Taxonomy" id="2605694"/>
    <lineage>
        <taxon>Bacteria</taxon>
        <taxon>Pseudomonadati</taxon>
        <taxon>Planctomycetota</taxon>
        <taxon>Planctomycetia</taxon>
        <taxon>Pirellulales</taxon>
        <taxon>Pirellulaceae</taxon>
        <taxon>Roseiconus</taxon>
    </lineage>
</organism>
<protein>
    <submittedName>
        <fullName evidence="2">Uncharacterized protein</fullName>
    </submittedName>
</protein>
<evidence type="ECO:0000313" key="3">
    <source>
        <dbReference type="Proteomes" id="UP001239462"/>
    </source>
</evidence>
<dbReference type="EMBL" id="JASZZN010000009">
    <property type="protein sequence ID" value="MDM4016564.1"/>
    <property type="molecule type" value="Genomic_DNA"/>
</dbReference>
<evidence type="ECO:0000256" key="1">
    <source>
        <dbReference type="SAM" id="MobiDB-lite"/>
    </source>
</evidence>
<dbReference type="Proteomes" id="UP001239462">
    <property type="component" value="Unassembled WGS sequence"/>
</dbReference>
<proteinExistence type="predicted"/>
<gene>
    <name evidence="2" type="ORF">QTN89_14055</name>
</gene>
<keyword evidence="3" id="KW-1185">Reference proteome</keyword>
<accession>A0ABT7PJT9</accession>
<dbReference type="RefSeq" id="WP_289164210.1">
    <property type="nucleotide sequence ID" value="NZ_JASZZN010000009.1"/>
</dbReference>
<comment type="caution">
    <text evidence="2">The sequence shown here is derived from an EMBL/GenBank/DDBJ whole genome shotgun (WGS) entry which is preliminary data.</text>
</comment>
<reference evidence="2 3" key="1">
    <citation type="submission" date="2023-06" db="EMBL/GenBank/DDBJ databases">
        <title>Roseiconus lacunae JC819 isolated from Gulf of Mannar region, Tamil Nadu.</title>
        <authorList>
            <person name="Pk S."/>
            <person name="Ch S."/>
            <person name="Ch V.R."/>
        </authorList>
    </citation>
    <scope>NUCLEOTIDE SEQUENCE [LARGE SCALE GENOMIC DNA]</scope>
    <source>
        <strain evidence="2 3">JC819</strain>
    </source>
</reference>
<feature type="region of interest" description="Disordered" evidence="1">
    <location>
        <begin position="83"/>
        <end position="113"/>
    </location>
</feature>
<evidence type="ECO:0000313" key="2">
    <source>
        <dbReference type="EMBL" id="MDM4016564.1"/>
    </source>
</evidence>